<name>A0A7R8WZK9_9CRUS</name>
<keyword evidence="5" id="KW-0472">Membrane</keyword>
<gene>
    <name evidence="6" type="ORF">CTOB1V02_LOCUS17553</name>
</gene>
<reference evidence="6" key="1">
    <citation type="submission" date="2020-11" db="EMBL/GenBank/DDBJ databases">
        <authorList>
            <person name="Tran Van P."/>
        </authorList>
    </citation>
    <scope>NUCLEOTIDE SEQUENCE</scope>
</reference>
<evidence type="ECO:0000256" key="5">
    <source>
        <dbReference type="ARBA" id="ARBA00023136"/>
    </source>
</evidence>
<keyword evidence="3" id="KW-0812">Transmembrane</keyword>
<evidence type="ECO:0000313" key="6">
    <source>
        <dbReference type="EMBL" id="CAD7239738.1"/>
    </source>
</evidence>
<dbReference type="Pfam" id="PF02653">
    <property type="entry name" value="BPD_transp_2"/>
    <property type="match status" value="1"/>
</dbReference>
<dbReference type="AlphaFoldDB" id="A0A7R8WZK9"/>
<keyword evidence="2" id="KW-1003">Cell membrane</keyword>
<protein>
    <submittedName>
        <fullName evidence="6">Uncharacterized protein</fullName>
    </submittedName>
</protein>
<dbReference type="GO" id="GO:0005886">
    <property type="term" value="C:plasma membrane"/>
    <property type="evidence" value="ECO:0007669"/>
    <property type="project" value="UniProtKB-SubCell"/>
</dbReference>
<evidence type="ECO:0000256" key="3">
    <source>
        <dbReference type="ARBA" id="ARBA00022692"/>
    </source>
</evidence>
<dbReference type="PANTHER" id="PTHR43370">
    <property type="entry name" value="SUGAR ABC TRANSPORTER INTEGRAL MEMBRANE PROTEIN-RELATED"/>
    <property type="match status" value="1"/>
</dbReference>
<accession>A0A7R8WZK9</accession>
<evidence type="ECO:0000256" key="4">
    <source>
        <dbReference type="ARBA" id="ARBA00022989"/>
    </source>
</evidence>
<dbReference type="InterPro" id="IPR001851">
    <property type="entry name" value="ABC_transp_permease"/>
</dbReference>
<proteinExistence type="predicted"/>
<evidence type="ECO:0000256" key="1">
    <source>
        <dbReference type="ARBA" id="ARBA00004651"/>
    </source>
</evidence>
<comment type="subcellular location">
    <subcellularLocation>
        <location evidence="1">Cell membrane</location>
        <topology evidence="1">Multi-pass membrane protein</topology>
    </subcellularLocation>
</comment>
<organism evidence="6">
    <name type="scientific">Cyprideis torosa</name>
    <dbReference type="NCBI Taxonomy" id="163714"/>
    <lineage>
        <taxon>Eukaryota</taxon>
        <taxon>Metazoa</taxon>
        <taxon>Ecdysozoa</taxon>
        <taxon>Arthropoda</taxon>
        <taxon>Crustacea</taxon>
        <taxon>Oligostraca</taxon>
        <taxon>Ostracoda</taxon>
        <taxon>Podocopa</taxon>
        <taxon>Podocopida</taxon>
        <taxon>Cytherocopina</taxon>
        <taxon>Cytheroidea</taxon>
        <taxon>Cytherideidae</taxon>
        <taxon>Cyprideis</taxon>
    </lineage>
</organism>
<dbReference type="PANTHER" id="PTHR43370:SF2">
    <property type="entry name" value="ABC TRANSPORTER PERMEASE PROTEIN"/>
    <property type="match status" value="1"/>
</dbReference>
<dbReference type="GO" id="GO:0022857">
    <property type="term" value="F:transmembrane transporter activity"/>
    <property type="evidence" value="ECO:0007669"/>
    <property type="project" value="InterPro"/>
</dbReference>
<feature type="non-terminal residue" evidence="6">
    <location>
        <position position="128"/>
    </location>
</feature>
<keyword evidence="4" id="KW-1133">Transmembrane helix</keyword>
<sequence>MIVGAISSFIVAVETGQLWLAVIAGAVAGALMALIFGFITLSLMANQVATGLALTIFGTGLSAFMGQEYSSVALDGIKALTIPGLSDIPVAGKLLFSYDPLVYVALLTFATISWFLYRSRGGLILRAT</sequence>
<evidence type="ECO:0000256" key="2">
    <source>
        <dbReference type="ARBA" id="ARBA00022475"/>
    </source>
</evidence>
<dbReference type="EMBL" id="OB739506">
    <property type="protein sequence ID" value="CAD7239738.1"/>
    <property type="molecule type" value="Genomic_DNA"/>
</dbReference>